<proteinExistence type="predicted"/>
<gene>
    <name evidence="1" type="ORF">Amon02_000580900</name>
</gene>
<evidence type="ECO:0000313" key="2">
    <source>
        <dbReference type="Proteomes" id="UP001165064"/>
    </source>
</evidence>
<organism evidence="1 2">
    <name type="scientific">Ambrosiozyma monospora</name>
    <name type="common">Yeast</name>
    <name type="synonym">Endomycopsis monosporus</name>
    <dbReference type="NCBI Taxonomy" id="43982"/>
    <lineage>
        <taxon>Eukaryota</taxon>
        <taxon>Fungi</taxon>
        <taxon>Dikarya</taxon>
        <taxon>Ascomycota</taxon>
        <taxon>Saccharomycotina</taxon>
        <taxon>Pichiomycetes</taxon>
        <taxon>Pichiales</taxon>
        <taxon>Pichiaceae</taxon>
        <taxon>Ambrosiozyma</taxon>
    </lineage>
</organism>
<comment type="caution">
    <text evidence="1">The sequence shown here is derived from an EMBL/GenBank/DDBJ whole genome shotgun (WGS) entry which is preliminary data.</text>
</comment>
<name>A0ACB5T730_AMBMO</name>
<sequence>MLHWSEYAIDCITKWSSGWSKNGWVTTKGYDVQNQEVIKSILEHLKFIDGVYVFYGWDKLKFDKPTGEEGINGNRKAEALAKKGMKEHKRKLKAIANGSGSASGTKKSNQNPRQRKRQKQKKLAELQQQQKKKKGDEGIWTFKNFVYLAIFLIVLRVSFDVVKVSSNSDDGSGTGQTKN</sequence>
<dbReference type="EMBL" id="BSXS01004374">
    <property type="protein sequence ID" value="GME82887.1"/>
    <property type="molecule type" value="Genomic_DNA"/>
</dbReference>
<accession>A0ACB5T730</accession>
<protein>
    <submittedName>
        <fullName evidence="1">Unnamed protein product</fullName>
    </submittedName>
</protein>
<evidence type="ECO:0000313" key="1">
    <source>
        <dbReference type="EMBL" id="GME82887.1"/>
    </source>
</evidence>
<dbReference type="Proteomes" id="UP001165064">
    <property type="component" value="Unassembled WGS sequence"/>
</dbReference>
<reference evidence="1" key="1">
    <citation type="submission" date="2023-04" db="EMBL/GenBank/DDBJ databases">
        <title>Ambrosiozyma monospora NBRC 10751.</title>
        <authorList>
            <person name="Ichikawa N."/>
            <person name="Sato H."/>
            <person name="Tonouchi N."/>
        </authorList>
    </citation>
    <scope>NUCLEOTIDE SEQUENCE</scope>
    <source>
        <strain evidence="1">NBRC 10751</strain>
    </source>
</reference>
<keyword evidence="2" id="KW-1185">Reference proteome</keyword>